<organism evidence="4 5">
    <name type="scientific">Desulfacinum infernum DSM 9756</name>
    <dbReference type="NCBI Taxonomy" id="1121391"/>
    <lineage>
        <taxon>Bacteria</taxon>
        <taxon>Pseudomonadati</taxon>
        <taxon>Thermodesulfobacteriota</taxon>
        <taxon>Syntrophobacteria</taxon>
        <taxon>Syntrophobacterales</taxon>
        <taxon>Syntrophobacteraceae</taxon>
        <taxon>Desulfacinum</taxon>
    </lineage>
</organism>
<dbReference type="InterPro" id="IPR051541">
    <property type="entry name" value="PTS_SugarTrans_NitroReg"/>
</dbReference>
<dbReference type="GO" id="GO:0030295">
    <property type="term" value="F:protein kinase activator activity"/>
    <property type="evidence" value="ECO:0007669"/>
    <property type="project" value="TreeGrafter"/>
</dbReference>
<dbReference type="EMBL" id="FQVB01000013">
    <property type="protein sequence ID" value="SHF24559.1"/>
    <property type="molecule type" value="Genomic_DNA"/>
</dbReference>
<dbReference type="PROSITE" id="PS00372">
    <property type="entry name" value="PTS_EIIA_TYPE_2_HIS"/>
    <property type="match status" value="1"/>
</dbReference>
<dbReference type="PROSITE" id="PS51094">
    <property type="entry name" value="PTS_EIIA_TYPE_2"/>
    <property type="match status" value="1"/>
</dbReference>
<accession>A0A1M5A2N5</accession>
<dbReference type="InterPro" id="IPR016152">
    <property type="entry name" value="PTrfase/Anion_transptr"/>
</dbReference>
<protein>
    <submittedName>
        <fullName evidence="4">PTS IIA-like nitrogen-regulatory protein PtsN</fullName>
    </submittedName>
</protein>
<feature type="domain" description="PTS EIIA type-2" evidence="3">
    <location>
        <begin position="5"/>
        <end position="149"/>
    </location>
</feature>
<dbReference type="InterPro" id="IPR002178">
    <property type="entry name" value="PTS_EIIA_type-2_dom"/>
</dbReference>
<gene>
    <name evidence="4" type="ORF">SAMN02745206_01614</name>
</gene>
<dbReference type="GO" id="GO:0005737">
    <property type="term" value="C:cytoplasm"/>
    <property type="evidence" value="ECO:0007669"/>
    <property type="project" value="UniProtKB-SubCell"/>
</dbReference>
<dbReference type="AlphaFoldDB" id="A0A1M5A2N5"/>
<evidence type="ECO:0000256" key="1">
    <source>
        <dbReference type="ARBA" id="ARBA00004496"/>
    </source>
</evidence>
<keyword evidence="2" id="KW-0808">Transferase</keyword>
<dbReference type="SUPFAM" id="SSF55804">
    <property type="entry name" value="Phoshotransferase/anion transport protein"/>
    <property type="match status" value="1"/>
</dbReference>
<evidence type="ECO:0000256" key="2">
    <source>
        <dbReference type="ARBA" id="ARBA00022679"/>
    </source>
</evidence>
<dbReference type="RefSeq" id="WP_073038479.1">
    <property type="nucleotide sequence ID" value="NZ_FQVB01000013.1"/>
</dbReference>
<dbReference type="GO" id="GO:0016740">
    <property type="term" value="F:transferase activity"/>
    <property type="evidence" value="ECO:0007669"/>
    <property type="project" value="UniProtKB-KW"/>
</dbReference>
<dbReference type="OrthoDB" id="95460at2"/>
<comment type="subcellular location">
    <subcellularLocation>
        <location evidence="1">Cytoplasm</location>
    </subcellularLocation>
</comment>
<sequence>MKILDILPKESIIPELEAKTKREVLEELTDALLKCKPHLDRHRLLEVLLERERLGSTGIGDGIAIPHGKIEDLDQLVVSFGRSSGGIDFESMDGKPAHLFFLLVAPENCAGIHLRALAKIARLLKNSAVRKRLGSAASRDEIYAIIQQEDDEF</sequence>
<dbReference type="PANTHER" id="PTHR47738:SF1">
    <property type="entry name" value="NITROGEN REGULATORY PROTEIN"/>
    <property type="match status" value="1"/>
</dbReference>
<dbReference type="Pfam" id="PF00359">
    <property type="entry name" value="PTS_EIIA_2"/>
    <property type="match status" value="1"/>
</dbReference>
<dbReference type="Gene3D" id="3.40.930.10">
    <property type="entry name" value="Mannitol-specific EII, Chain A"/>
    <property type="match status" value="1"/>
</dbReference>
<dbReference type="CDD" id="cd00211">
    <property type="entry name" value="PTS_IIA_fru"/>
    <property type="match status" value="1"/>
</dbReference>
<keyword evidence="5" id="KW-1185">Reference proteome</keyword>
<proteinExistence type="predicted"/>
<name>A0A1M5A2N5_9BACT</name>
<evidence type="ECO:0000313" key="4">
    <source>
        <dbReference type="EMBL" id="SHF24559.1"/>
    </source>
</evidence>
<evidence type="ECO:0000259" key="3">
    <source>
        <dbReference type="PROSITE" id="PS51094"/>
    </source>
</evidence>
<evidence type="ECO:0000313" key="5">
    <source>
        <dbReference type="Proteomes" id="UP000184076"/>
    </source>
</evidence>
<dbReference type="PANTHER" id="PTHR47738">
    <property type="entry name" value="PTS SYSTEM FRUCTOSE-LIKE EIIA COMPONENT-RELATED"/>
    <property type="match status" value="1"/>
</dbReference>
<dbReference type="STRING" id="1121391.SAMN02745206_01614"/>
<dbReference type="FunFam" id="3.40.930.10:FF:000009">
    <property type="entry name" value="PTS system, fructose specific IIABC component"/>
    <property type="match status" value="1"/>
</dbReference>
<reference evidence="5" key="1">
    <citation type="submission" date="2016-11" db="EMBL/GenBank/DDBJ databases">
        <authorList>
            <person name="Varghese N."/>
            <person name="Submissions S."/>
        </authorList>
    </citation>
    <scope>NUCLEOTIDE SEQUENCE [LARGE SCALE GENOMIC DNA]</scope>
    <source>
        <strain evidence="5">DSM 9756</strain>
    </source>
</reference>
<dbReference type="Proteomes" id="UP000184076">
    <property type="component" value="Unassembled WGS sequence"/>
</dbReference>